<comment type="caution">
    <text evidence="1">The sequence shown here is derived from an EMBL/GenBank/DDBJ whole genome shotgun (WGS) entry which is preliminary data.</text>
</comment>
<name>A0A4V2ZZQ2_9BURK</name>
<accession>A0A4V2ZZQ2</accession>
<dbReference type="Proteomes" id="UP000295722">
    <property type="component" value="Unassembled WGS sequence"/>
</dbReference>
<evidence type="ECO:0000313" key="2">
    <source>
        <dbReference type="Proteomes" id="UP000295722"/>
    </source>
</evidence>
<dbReference type="RefSeq" id="WP_133193409.1">
    <property type="nucleotide sequence ID" value="NZ_JBHUCW010000001.1"/>
</dbReference>
<dbReference type="EMBL" id="SMRP01000001">
    <property type="protein sequence ID" value="TDG26364.1"/>
    <property type="molecule type" value="Genomic_DNA"/>
</dbReference>
<dbReference type="OrthoDB" id="9010131at2"/>
<gene>
    <name evidence="1" type="ORF">EYW47_03160</name>
</gene>
<proteinExistence type="predicted"/>
<evidence type="ECO:0000313" key="1">
    <source>
        <dbReference type="EMBL" id="TDG26364.1"/>
    </source>
</evidence>
<organism evidence="1 2">
    <name type="scientific">Paraburkholderia silviterrae</name>
    <dbReference type="NCBI Taxonomy" id="2528715"/>
    <lineage>
        <taxon>Bacteria</taxon>
        <taxon>Pseudomonadati</taxon>
        <taxon>Pseudomonadota</taxon>
        <taxon>Betaproteobacteria</taxon>
        <taxon>Burkholderiales</taxon>
        <taxon>Burkholderiaceae</taxon>
        <taxon>Paraburkholderia</taxon>
    </lineage>
</organism>
<keyword evidence="2" id="KW-1185">Reference proteome</keyword>
<reference evidence="1 2" key="1">
    <citation type="submission" date="2019-03" db="EMBL/GenBank/DDBJ databases">
        <title>Paraburkholderia sp. 4M-K11, isolated from subtropical forest soil.</title>
        <authorList>
            <person name="Gao Z.-H."/>
            <person name="Qiu L.-H."/>
        </authorList>
    </citation>
    <scope>NUCLEOTIDE SEQUENCE [LARGE SCALE GENOMIC DNA]</scope>
    <source>
        <strain evidence="1 2">4M-K11</strain>
    </source>
</reference>
<dbReference type="AlphaFoldDB" id="A0A4V2ZZQ2"/>
<protein>
    <submittedName>
        <fullName evidence="1">Transcriptional regulator</fullName>
    </submittedName>
</protein>
<sequence>MNAPIRYKGYEVAPSAQRLPNGLYAANLTIGTLPVAPAPSQPATGTPLNDASDSLRSAARGALVSFDALDYFFDERHALAYACRWARMWIDEQRRCA</sequence>